<comment type="caution">
    <text evidence="1">The sequence shown here is derived from an EMBL/GenBank/DDBJ whole genome shotgun (WGS) entry which is preliminary data.</text>
</comment>
<reference evidence="1 2" key="2">
    <citation type="journal article" date="2022" name="Mol. Ecol. Resour.">
        <title>The genomes of chicory, endive, great burdock and yacon provide insights into Asteraceae paleo-polyploidization history and plant inulin production.</title>
        <authorList>
            <person name="Fan W."/>
            <person name="Wang S."/>
            <person name="Wang H."/>
            <person name="Wang A."/>
            <person name="Jiang F."/>
            <person name="Liu H."/>
            <person name="Zhao H."/>
            <person name="Xu D."/>
            <person name="Zhang Y."/>
        </authorList>
    </citation>
    <scope>NUCLEOTIDE SEQUENCE [LARGE SCALE GENOMIC DNA]</scope>
    <source>
        <strain evidence="2">cv. Yunnan</strain>
        <tissue evidence="1">Leaves</tissue>
    </source>
</reference>
<dbReference type="EMBL" id="CM042043">
    <property type="protein sequence ID" value="KAI3696368.1"/>
    <property type="molecule type" value="Genomic_DNA"/>
</dbReference>
<evidence type="ECO:0000313" key="2">
    <source>
        <dbReference type="Proteomes" id="UP001056120"/>
    </source>
</evidence>
<dbReference type="Proteomes" id="UP001056120">
    <property type="component" value="Linkage Group LG26"/>
</dbReference>
<keyword evidence="2" id="KW-1185">Reference proteome</keyword>
<organism evidence="1 2">
    <name type="scientific">Smallanthus sonchifolius</name>
    <dbReference type="NCBI Taxonomy" id="185202"/>
    <lineage>
        <taxon>Eukaryota</taxon>
        <taxon>Viridiplantae</taxon>
        <taxon>Streptophyta</taxon>
        <taxon>Embryophyta</taxon>
        <taxon>Tracheophyta</taxon>
        <taxon>Spermatophyta</taxon>
        <taxon>Magnoliopsida</taxon>
        <taxon>eudicotyledons</taxon>
        <taxon>Gunneridae</taxon>
        <taxon>Pentapetalae</taxon>
        <taxon>asterids</taxon>
        <taxon>campanulids</taxon>
        <taxon>Asterales</taxon>
        <taxon>Asteraceae</taxon>
        <taxon>Asteroideae</taxon>
        <taxon>Heliantheae alliance</taxon>
        <taxon>Millerieae</taxon>
        <taxon>Smallanthus</taxon>
    </lineage>
</organism>
<proteinExistence type="predicted"/>
<accession>A0ACB8ZFK0</accession>
<name>A0ACB8ZFK0_9ASTR</name>
<protein>
    <submittedName>
        <fullName evidence="1">Uncharacterized protein</fullName>
    </submittedName>
</protein>
<sequence>MEIPQPHTLNFTGVLSTSKTIILTKYTHFVTLSLFFLPLSLSLIINPTLQSQTFTNNPSNHQKLLTSYLLYTLTIHFFALCAIGTITYSAHHAFFGEPVDISNALKSLIFSFFPLASTAIAAYVVTLFISIIYVMLVVAVLMLVHNVGFVVIDSNSIYFTWFSITVGVVLIAIVVYVHVKWSLAFVVVVVESKWGFAPLMRSAYLVKGMRSVSLLVMLYFGVFGGLIVWMCFVSVDSILITTLASFFLMMFLLRMTAANTVLYNYCKALHGELVIEVAEGFDYEYMNLPEDDEKVPHVVGVVAA</sequence>
<gene>
    <name evidence="1" type="ORF">L1987_79382</name>
</gene>
<evidence type="ECO:0000313" key="1">
    <source>
        <dbReference type="EMBL" id="KAI3696368.1"/>
    </source>
</evidence>
<reference evidence="2" key="1">
    <citation type="journal article" date="2022" name="Mol. Ecol. Resour.">
        <title>The genomes of chicory, endive, great burdock and yacon provide insights into Asteraceae palaeo-polyploidization history and plant inulin production.</title>
        <authorList>
            <person name="Fan W."/>
            <person name="Wang S."/>
            <person name="Wang H."/>
            <person name="Wang A."/>
            <person name="Jiang F."/>
            <person name="Liu H."/>
            <person name="Zhao H."/>
            <person name="Xu D."/>
            <person name="Zhang Y."/>
        </authorList>
    </citation>
    <scope>NUCLEOTIDE SEQUENCE [LARGE SCALE GENOMIC DNA]</scope>
    <source>
        <strain evidence="2">cv. Yunnan</strain>
    </source>
</reference>